<reference evidence="6 7" key="1">
    <citation type="submission" date="2024-03" db="EMBL/GenBank/DDBJ databases">
        <authorList>
            <person name="Gkanogiannis A."/>
            <person name="Becerra Lopez-Lavalle L."/>
        </authorList>
    </citation>
    <scope>NUCLEOTIDE SEQUENCE [LARGE SCALE GENOMIC DNA]</scope>
</reference>
<protein>
    <recommendedName>
        <fullName evidence="5">RRM domain-containing protein</fullName>
    </recommendedName>
</protein>
<dbReference type="EMBL" id="OZ021745">
    <property type="protein sequence ID" value="CAK9313729.1"/>
    <property type="molecule type" value="Genomic_DNA"/>
</dbReference>
<keyword evidence="1" id="KW-0507">mRNA processing</keyword>
<evidence type="ECO:0000313" key="7">
    <source>
        <dbReference type="Proteomes" id="UP001642487"/>
    </source>
</evidence>
<dbReference type="SUPFAM" id="SSF54928">
    <property type="entry name" value="RNA-binding domain, RBD"/>
    <property type="match status" value="1"/>
</dbReference>
<gene>
    <name evidence="6" type="ORF">CITCOLO1_LOCUS5463</name>
</gene>
<dbReference type="InterPro" id="IPR000504">
    <property type="entry name" value="RRM_dom"/>
</dbReference>
<dbReference type="Pfam" id="PF00076">
    <property type="entry name" value="RRM_1"/>
    <property type="match status" value="1"/>
</dbReference>
<dbReference type="Proteomes" id="UP001642487">
    <property type="component" value="Chromosome 11"/>
</dbReference>
<evidence type="ECO:0000256" key="1">
    <source>
        <dbReference type="ARBA" id="ARBA00022664"/>
    </source>
</evidence>
<sequence length="110" mass="11955">MLQPGAVSTKVLCLTQVVSPEELINDEDYEDIMEDMRGEGGKFGTLVNVVIPRPRPNEAAPGVGKVFLEYADIDSATKARAGLNGRKFGGNQVMAVFYPENKFAQGEYDA</sequence>
<evidence type="ECO:0000256" key="2">
    <source>
        <dbReference type="ARBA" id="ARBA00022884"/>
    </source>
</evidence>
<dbReference type="PROSITE" id="PS50102">
    <property type="entry name" value="RRM"/>
    <property type="match status" value="1"/>
</dbReference>
<dbReference type="PANTHER" id="PTHR23139">
    <property type="entry name" value="RNA-BINDING PROTEIN"/>
    <property type="match status" value="1"/>
</dbReference>
<dbReference type="InterPro" id="IPR012677">
    <property type="entry name" value="Nucleotide-bd_a/b_plait_sf"/>
</dbReference>
<keyword evidence="3" id="KW-0508">mRNA splicing</keyword>
<evidence type="ECO:0000259" key="5">
    <source>
        <dbReference type="PROSITE" id="PS50102"/>
    </source>
</evidence>
<keyword evidence="7" id="KW-1185">Reference proteome</keyword>
<dbReference type="InterPro" id="IPR003954">
    <property type="entry name" value="RRM_euk-type"/>
</dbReference>
<keyword evidence="2 4" id="KW-0694">RNA-binding</keyword>
<evidence type="ECO:0000256" key="3">
    <source>
        <dbReference type="ARBA" id="ARBA00023187"/>
    </source>
</evidence>
<accession>A0ABP0Y001</accession>
<evidence type="ECO:0000256" key="4">
    <source>
        <dbReference type="PROSITE-ProRule" id="PRU00176"/>
    </source>
</evidence>
<dbReference type="CDD" id="cd12232">
    <property type="entry name" value="RRM3_U2AF65"/>
    <property type="match status" value="1"/>
</dbReference>
<proteinExistence type="predicted"/>
<feature type="domain" description="RRM" evidence="5">
    <location>
        <begin position="10"/>
        <end position="101"/>
    </location>
</feature>
<name>A0ABP0Y001_9ROSI</name>
<organism evidence="6 7">
    <name type="scientific">Citrullus colocynthis</name>
    <name type="common">colocynth</name>
    <dbReference type="NCBI Taxonomy" id="252529"/>
    <lineage>
        <taxon>Eukaryota</taxon>
        <taxon>Viridiplantae</taxon>
        <taxon>Streptophyta</taxon>
        <taxon>Embryophyta</taxon>
        <taxon>Tracheophyta</taxon>
        <taxon>Spermatophyta</taxon>
        <taxon>Magnoliopsida</taxon>
        <taxon>eudicotyledons</taxon>
        <taxon>Gunneridae</taxon>
        <taxon>Pentapetalae</taxon>
        <taxon>rosids</taxon>
        <taxon>fabids</taxon>
        <taxon>Cucurbitales</taxon>
        <taxon>Cucurbitaceae</taxon>
        <taxon>Benincaseae</taxon>
        <taxon>Citrullus</taxon>
    </lineage>
</organism>
<evidence type="ECO:0000313" key="6">
    <source>
        <dbReference type="EMBL" id="CAK9313729.1"/>
    </source>
</evidence>
<dbReference type="InterPro" id="IPR035979">
    <property type="entry name" value="RBD_domain_sf"/>
</dbReference>
<dbReference type="Gene3D" id="3.30.70.330">
    <property type="match status" value="1"/>
</dbReference>
<dbReference type="SMART" id="SM00361">
    <property type="entry name" value="RRM_1"/>
    <property type="match status" value="1"/>
</dbReference>